<protein>
    <submittedName>
        <fullName evidence="2">Uncharacterized protein</fullName>
    </submittedName>
</protein>
<dbReference type="AlphaFoldDB" id="A0AA36DSI7"/>
<dbReference type="PANTHER" id="PTHR33995:SF13">
    <property type="entry name" value="CTCK DOMAIN-CONTAINING PROTEIN"/>
    <property type="match status" value="1"/>
</dbReference>
<sequence>MLPDNYQIVIFLLVPLYHESCESKISQNDAELNRKQTYATKGNNSALDNNGGTDKACSSVGLHNENMCANTGASTISESTYSNDDKYQILASLGAFNPRFMAQTFEEAVRKLNLDESLELSKAVHAIDDHIATIDSSSYALLHGQSEKYGRGKRQQKIFGSSSLCTLTLILEQCEEAGEEVEPGYISACETCQGVYMDSKNCFPKFVNAIGCGKSEIDCAFDIKDRPLGRCSTTHLQMYFMHSEEGRFGESSLTGMLTVPSGCQCALNKHSTFINGWRPGHRGGRPGHYGGRMGRPRLRVWVHRKFGNGTGHKGEGGLPRVLHTAPLNNNITTLFAKALSTWQRDSSTSAPLARKQLHTPISAAADERQRYTSKSATSSKMQNNPSTNPAVHKIERHPPIKAAAAGRQPYPSRNAAFDGMQRSLPTSATVEGMHRYPPKNTVTNKMQVYSSNRLEANRMQPIPAINARVNGMQLHPSTVAVNKIQPYPSTSAAVNGMQLQPPTSAALVGMQRYPSASPTVNGIQFYPSNAGVNVMQPYPSTNVAVNGIQSYPSTNAAVNGMQPYLFTSGAANAIQGSPTLPLPGMYRIA</sequence>
<proteinExistence type="predicted"/>
<evidence type="ECO:0000313" key="2">
    <source>
        <dbReference type="EMBL" id="CAJ0591287.1"/>
    </source>
</evidence>
<organism evidence="2 3">
    <name type="scientific">Cylicocyclus nassatus</name>
    <name type="common">Nematode worm</name>
    <dbReference type="NCBI Taxonomy" id="53992"/>
    <lineage>
        <taxon>Eukaryota</taxon>
        <taxon>Metazoa</taxon>
        <taxon>Ecdysozoa</taxon>
        <taxon>Nematoda</taxon>
        <taxon>Chromadorea</taxon>
        <taxon>Rhabditida</taxon>
        <taxon>Rhabditina</taxon>
        <taxon>Rhabditomorpha</taxon>
        <taxon>Strongyloidea</taxon>
        <taxon>Strongylidae</taxon>
        <taxon>Cylicocyclus</taxon>
    </lineage>
</organism>
<name>A0AA36DSI7_CYLNA</name>
<dbReference type="PANTHER" id="PTHR33995">
    <property type="entry name" value="PROTEIN CBG18546"/>
    <property type="match status" value="1"/>
</dbReference>
<feature type="compositionally biased region" description="Polar residues" evidence="1">
    <location>
        <begin position="372"/>
        <end position="389"/>
    </location>
</feature>
<dbReference type="Proteomes" id="UP001176961">
    <property type="component" value="Unassembled WGS sequence"/>
</dbReference>
<dbReference type="EMBL" id="CATQJL010000001">
    <property type="protein sequence ID" value="CAJ0591287.1"/>
    <property type="molecule type" value="Genomic_DNA"/>
</dbReference>
<gene>
    <name evidence="2" type="ORF">CYNAS_LOCUS3270</name>
</gene>
<keyword evidence="3" id="KW-1185">Reference proteome</keyword>
<accession>A0AA36DSI7</accession>
<reference evidence="2" key="1">
    <citation type="submission" date="2023-07" db="EMBL/GenBank/DDBJ databases">
        <authorList>
            <consortium name="CYATHOMIX"/>
        </authorList>
    </citation>
    <scope>NUCLEOTIDE SEQUENCE</scope>
    <source>
        <strain evidence="2">N/A</strain>
    </source>
</reference>
<feature type="region of interest" description="Disordered" evidence="1">
    <location>
        <begin position="347"/>
        <end position="392"/>
    </location>
</feature>
<comment type="caution">
    <text evidence="2">The sequence shown here is derived from an EMBL/GenBank/DDBJ whole genome shotgun (WGS) entry which is preliminary data.</text>
</comment>
<evidence type="ECO:0000256" key="1">
    <source>
        <dbReference type="SAM" id="MobiDB-lite"/>
    </source>
</evidence>
<evidence type="ECO:0000313" key="3">
    <source>
        <dbReference type="Proteomes" id="UP001176961"/>
    </source>
</evidence>